<evidence type="ECO:0000256" key="5">
    <source>
        <dbReference type="ARBA" id="ARBA00022989"/>
    </source>
</evidence>
<keyword evidence="11" id="KW-0407">Ion channel</keyword>
<keyword evidence="3" id="KW-1003">Cell membrane</keyword>
<feature type="signal peptide" evidence="13">
    <location>
        <begin position="1"/>
        <end position="17"/>
    </location>
</feature>
<keyword evidence="13" id="KW-0732">Signal</keyword>
<evidence type="ECO:0000256" key="8">
    <source>
        <dbReference type="ARBA" id="ARBA00023170"/>
    </source>
</evidence>
<keyword evidence="9" id="KW-0325">Glycoprotein</keyword>
<reference evidence="15" key="1">
    <citation type="submission" date="2022-01" db="UniProtKB">
        <authorList>
            <consortium name="EnsemblMetazoa"/>
        </authorList>
    </citation>
    <scope>IDENTIFICATION</scope>
</reference>
<dbReference type="Pfam" id="PF10613">
    <property type="entry name" value="Lig_chan-Glu_bd"/>
    <property type="match status" value="1"/>
</dbReference>
<evidence type="ECO:0000256" key="2">
    <source>
        <dbReference type="ARBA" id="ARBA00022448"/>
    </source>
</evidence>
<evidence type="ECO:0000256" key="1">
    <source>
        <dbReference type="ARBA" id="ARBA00004651"/>
    </source>
</evidence>
<dbReference type="InterPro" id="IPR052192">
    <property type="entry name" value="Insect_Ionotropic_Sensory_Rcpt"/>
</dbReference>
<feature type="transmembrane region" description="Helical" evidence="12">
    <location>
        <begin position="379"/>
        <end position="395"/>
    </location>
</feature>
<keyword evidence="2" id="KW-0813">Transport</keyword>
<evidence type="ECO:0000256" key="3">
    <source>
        <dbReference type="ARBA" id="ARBA00022475"/>
    </source>
</evidence>
<keyword evidence="7 12" id="KW-0472">Membrane</keyword>
<evidence type="ECO:0000256" key="12">
    <source>
        <dbReference type="SAM" id="Phobius"/>
    </source>
</evidence>
<dbReference type="InterPro" id="IPR019594">
    <property type="entry name" value="Glu/Gly-bd"/>
</dbReference>
<keyword evidence="4 12" id="KW-0812">Transmembrane</keyword>
<evidence type="ECO:0000313" key="15">
    <source>
        <dbReference type="EnsemblMetazoa" id="XP_014241952.1"/>
    </source>
</evidence>
<evidence type="ECO:0000313" key="16">
    <source>
        <dbReference type="Proteomes" id="UP000494040"/>
    </source>
</evidence>
<dbReference type="Gene3D" id="3.40.190.10">
    <property type="entry name" value="Periplasmic binding protein-like II"/>
    <property type="match status" value="1"/>
</dbReference>
<evidence type="ECO:0000256" key="9">
    <source>
        <dbReference type="ARBA" id="ARBA00023180"/>
    </source>
</evidence>
<evidence type="ECO:0000259" key="14">
    <source>
        <dbReference type="Pfam" id="PF10613"/>
    </source>
</evidence>
<name>A0A8I6RDS4_CIMLE</name>
<accession>A0A8I6RDS4</accession>
<dbReference type="Gene3D" id="1.10.287.70">
    <property type="match status" value="1"/>
</dbReference>
<feature type="transmembrane region" description="Helical" evidence="12">
    <location>
        <begin position="313"/>
        <end position="336"/>
    </location>
</feature>
<dbReference type="PANTHER" id="PTHR42643:SF30">
    <property type="entry name" value="IONOTROPIC RECEPTOR 40A-RELATED"/>
    <property type="match status" value="1"/>
</dbReference>
<dbReference type="OMA" id="IFRHPPR"/>
<feature type="transmembrane region" description="Helical" evidence="12">
    <location>
        <begin position="565"/>
        <end position="584"/>
    </location>
</feature>
<keyword evidence="6" id="KW-0406">Ion transport</keyword>
<comment type="subcellular location">
    <subcellularLocation>
        <location evidence="1">Cell membrane</location>
        <topology evidence="1">Multi-pass membrane protein</topology>
    </subcellularLocation>
</comment>
<evidence type="ECO:0000256" key="6">
    <source>
        <dbReference type="ARBA" id="ARBA00023065"/>
    </source>
</evidence>
<keyword evidence="16" id="KW-1185">Reference proteome</keyword>
<keyword evidence="10" id="KW-1071">Ligand-gated ion channel</keyword>
<keyword evidence="8" id="KW-0675">Receptor</keyword>
<dbReference type="Proteomes" id="UP000494040">
    <property type="component" value="Unassembled WGS sequence"/>
</dbReference>
<dbReference type="EnsemblMetazoa" id="XM_014386466.2">
    <property type="protein sequence ID" value="XP_014241952.1"/>
    <property type="gene ID" value="LOC106662398"/>
</dbReference>
<evidence type="ECO:0000256" key="13">
    <source>
        <dbReference type="SAM" id="SignalP"/>
    </source>
</evidence>
<dbReference type="PANTHER" id="PTHR42643">
    <property type="entry name" value="IONOTROPIC RECEPTOR 20A-RELATED"/>
    <property type="match status" value="1"/>
</dbReference>
<dbReference type="SUPFAM" id="SSF53850">
    <property type="entry name" value="Periplasmic binding protein-like II"/>
    <property type="match status" value="1"/>
</dbReference>
<gene>
    <name evidence="15" type="primary">106662398</name>
</gene>
<evidence type="ECO:0000256" key="10">
    <source>
        <dbReference type="ARBA" id="ARBA00023286"/>
    </source>
</evidence>
<keyword evidence="5 12" id="KW-1133">Transmembrane helix</keyword>
<proteinExistence type="predicted"/>
<dbReference type="AlphaFoldDB" id="A0A8I6RDS4"/>
<organism evidence="15 16">
    <name type="scientific">Cimex lectularius</name>
    <name type="common">Bed bug</name>
    <name type="synonym">Acanthia lectularia</name>
    <dbReference type="NCBI Taxonomy" id="79782"/>
    <lineage>
        <taxon>Eukaryota</taxon>
        <taxon>Metazoa</taxon>
        <taxon>Ecdysozoa</taxon>
        <taxon>Arthropoda</taxon>
        <taxon>Hexapoda</taxon>
        <taxon>Insecta</taxon>
        <taxon>Pterygota</taxon>
        <taxon>Neoptera</taxon>
        <taxon>Paraneoptera</taxon>
        <taxon>Hemiptera</taxon>
        <taxon>Heteroptera</taxon>
        <taxon>Panheteroptera</taxon>
        <taxon>Cimicomorpha</taxon>
        <taxon>Cimicidae</taxon>
        <taxon>Cimex</taxon>
    </lineage>
</organism>
<dbReference type="OrthoDB" id="6581555at2759"/>
<evidence type="ECO:0000256" key="11">
    <source>
        <dbReference type="ARBA" id="ARBA00023303"/>
    </source>
</evidence>
<sequence>MKFVALTFVLICGTCKSQLPDLTPEILKHFFREMPGSNFYFCNGKDAVRTTKAFVGQYNFVSTRLLQSVQSNKEIKITMDLTPQRIGVFLDLTCNEGYDFLESSLGLFNMTYRWLIWTWDINETLISLRSSRVILDSDVTLATHGVKFYDLYRIHETSDFIITEIGLWTDEGHSFDEKPKRTDFRQFVFNASLMMVDIQFNLSNLIPPLLDKSYEPGKDMVRRFGLSLFMHISEFYNFRMSYVLSNAWGDPLKNGTWTGMVGQVKRGESDFGLAPAKYVMERYNVIDFVTSLHIVRACFTFLQPKLFGTYKALVLPLDACVWGCLGIFMLLGVLAFKAVSRHDKTSVCNENLGGSILLVLSSFSQQGFPDNSYMLSTRIIYLSLLLVTFFVAAYYNTAILNGLLLQAPNAIQNVEQLLDSDVNLGVLDAPYFRNEIQTLNDSLTLRTRKKLEKAKQVYFNVADGVLKIKKGQFALFTEDEALYTEIMLKMSDAEICSLSEVEKYKPFHVGAIARDNSAYKEMFNRAFALIRERGLMNRQKNYWIVEKPECHWKQDALSLDLEPMALAYFILILGFILAFTAYWFERWVHKKEKKSLEIKMLY</sequence>
<evidence type="ECO:0000256" key="7">
    <source>
        <dbReference type="ARBA" id="ARBA00023136"/>
    </source>
</evidence>
<feature type="domain" description="Ionotropic glutamate receptor L-glutamate and glycine-binding" evidence="14">
    <location>
        <begin position="219"/>
        <end position="290"/>
    </location>
</feature>
<feature type="chain" id="PRO_5035251544" description="Ionotropic glutamate receptor L-glutamate and glycine-binding domain-containing protein" evidence="13">
    <location>
        <begin position="18"/>
        <end position="602"/>
    </location>
</feature>
<evidence type="ECO:0000256" key="4">
    <source>
        <dbReference type="ARBA" id="ARBA00022692"/>
    </source>
</evidence>
<protein>
    <recommendedName>
        <fullName evidence="14">Ionotropic glutamate receptor L-glutamate and glycine-binding domain-containing protein</fullName>
    </recommendedName>
</protein>
<dbReference type="GO" id="GO:0005886">
    <property type="term" value="C:plasma membrane"/>
    <property type="evidence" value="ECO:0007669"/>
    <property type="project" value="UniProtKB-SubCell"/>
</dbReference>
<dbReference type="KEGG" id="clec:106662398"/>